<dbReference type="PANTHER" id="PTHR11804:SF84">
    <property type="entry name" value="SACCHAROLYSIN"/>
    <property type="match status" value="1"/>
</dbReference>
<dbReference type="InterPro" id="IPR042088">
    <property type="entry name" value="OligoPept_F_C"/>
</dbReference>
<keyword evidence="1 6" id="KW-0645">Protease</keyword>
<dbReference type="OrthoDB" id="9766487at2"/>
<evidence type="ECO:0000256" key="2">
    <source>
        <dbReference type="ARBA" id="ARBA00022723"/>
    </source>
</evidence>
<dbReference type="Gene3D" id="1.20.140.70">
    <property type="entry name" value="Oligopeptidase f, N-terminal domain"/>
    <property type="match status" value="1"/>
</dbReference>
<dbReference type="EMBL" id="QXQB01000004">
    <property type="protein sequence ID" value="RJX38542.1"/>
    <property type="molecule type" value="Genomic_DNA"/>
</dbReference>
<dbReference type="GO" id="GO:0006508">
    <property type="term" value="P:proteolysis"/>
    <property type="evidence" value="ECO:0007669"/>
    <property type="project" value="UniProtKB-KW"/>
</dbReference>
<evidence type="ECO:0000256" key="3">
    <source>
        <dbReference type="ARBA" id="ARBA00022801"/>
    </source>
</evidence>
<dbReference type="GO" id="GO:0046872">
    <property type="term" value="F:metal ion binding"/>
    <property type="evidence" value="ECO:0007669"/>
    <property type="project" value="UniProtKB-UniRule"/>
</dbReference>
<dbReference type="EC" id="3.4.24.-" evidence="6"/>
<dbReference type="Pfam" id="PF01432">
    <property type="entry name" value="Peptidase_M3"/>
    <property type="match status" value="1"/>
</dbReference>
<reference evidence="10 11" key="1">
    <citation type="submission" date="2018-09" db="EMBL/GenBank/DDBJ databases">
        <title>Paenibacillus aracenensis nov. sp. isolated from a cave in southern Spain.</title>
        <authorList>
            <person name="Jurado V."/>
            <person name="Gutierrez-Patricio S."/>
            <person name="Gonzalez-Pimentel J.L."/>
            <person name="Miller A.Z."/>
            <person name="Laiz L."/>
            <person name="Saiz-Jimenez C."/>
        </authorList>
    </citation>
    <scope>NUCLEOTIDE SEQUENCE [LARGE SCALE GENOMIC DNA]</scope>
    <source>
        <strain evidence="10 11">JCM 19203</strain>
    </source>
</reference>
<evidence type="ECO:0000313" key="11">
    <source>
        <dbReference type="Proteomes" id="UP000267798"/>
    </source>
</evidence>
<gene>
    <name evidence="10" type="primary">pepF</name>
    <name evidence="10" type="ORF">D3P09_19230</name>
</gene>
<name>A0A3A6PBE4_9BACL</name>
<evidence type="ECO:0000256" key="1">
    <source>
        <dbReference type="ARBA" id="ARBA00022670"/>
    </source>
</evidence>
<keyword evidence="11" id="KW-1185">Reference proteome</keyword>
<accession>A0A3A6PBE4</accession>
<keyword evidence="3 6" id="KW-0378">Hydrolase</keyword>
<dbReference type="Proteomes" id="UP000267798">
    <property type="component" value="Unassembled WGS sequence"/>
</dbReference>
<dbReference type="SUPFAM" id="SSF55486">
    <property type="entry name" value="Metalloproteases ('zincins'), catalytic domain"/>
    <property type="match status" value="1"/>
</dbReference>
<protein>
    <recommendedName>
        <fullName evidence="6">Oligopeptidase F</fullName>
        <ecNumber evidence="6">3.4.24.-</ecNumber>
    </recommendedName>
</protein>
<sequence length="630" mass="71975">MTQGAAAIPAIPQEAGHKQSIPSISRRNTMSNVPKRSETAAEHRWKLEDLFANQASWDQEYAKAKELIKKADQFQGKLSDPAQLKACFELEDELSLHVERLYVYANMRHHEDTAEPGNQALSDKSKKLSVETGEALSFVTPEVLSLSDSELDAMINNESLAKYRHTLEEMRRQKAHILSKSEEALMAQVGNISSAPGTIFGMLNNADLKFPKVKNEAGEEVELSHGRYIQFLESKNRDVRREAFKAMYDTYGKLKNTMASTLNANVNKNVFYAKARKYDSVLGMSLYGDNIPKEVYTNLIDTIHKHLPLMHRYMELRKRLLGLDELHMYDLFAPLVEEFDMEISFEDAKKTIHESLKPLGEDYLNVLQEGFDKGWIDVYENEGKRSGAYSWGAYGTHPYVLLNHKDNLNSMFTLTHEMGHALHSYYSDTTQNYRDAQYTIFLAEVASTLNEALLMDYLLGKSTDPKEKMYLLTYYADQFRTTVFRQTMFAEFEKIVHERTEAGESLTPQELSKIYYDLNKLYYGPGMVVDQDIEMEWARIPHFYTSFYVYKYATGFSAATSFSKQILDEGAPAVERYLGFLKSGGSDFSINILKKAGVDMSTPEPIEQAMSVFEELIAQMEQLTSDRAKK</sequence>
<dbReference type="InterPro" id="IPR001567">
    <property type="entry name" value="Pept_M3A_M3B_dom"/>
</dbReference>
<organism evidence="10 11">
    <name type="scientific">Paenibacillus pinisoli</name>
    <dbReference type="NCBI Taxonomy" id="1276110"/>
    <lineage>
        <taxon>Bacteria</taxon>
        <taxon>Bacillati</taxon>
        <taxon>Bacillota</taxon>
        <taxon>Bacilli</taxon>
        <taxon>Bacillales</taxon>
        <taxon>Paenibacillaceae</taxon>
        <taxon>Paenibacillus</taxon>
    </lineage>
</organism>
<dbReference type="InterPro" id="IPR004438">
    <property type="entry name" value="Peptidase_M3B"/>
</dbReference>
<dbReference type="InterPro" id="IPR045090">
    <property type="entry name" value="Pept_M3A_M3B"/>
</dbReference>
<evidence type="ECO:0000256" key="5">
    <source>
        <dbReference type="ARBA" id="ARBA00023049"/>
    </source>
</evidence>
<evidence type="ECO:0000256" key="7">
    <source>
        <dbReference type="SAM" id="MobiDB-lite"/>
    </source>
</evidence>
<feature type="domain" description="Peptidase M3A/M3B catalytic" evidence="8">
    <location>
        <begin position="231"/>
        <end position="611"/>
    </location>
</feature>
<evidence type="ECO:0000256" key="4">
    <source>
        <dbReference type="ARBA" id="ARBA00022833"/>
    </source>
</evidence>
<dbReference type="Gene3D" id="1.10.1370.20">
    <property type="entry name" value="Oligoendopeptidase f, C-terminal domain"/>
    <property type="match status" value="1"/>
</dbReference>
<dbReference type="GO" id="GO:0006518">
    <property type="term" value="P:peptide metabolic process"/>
    <property type="evidence" value="ECO:0007669"/>
    <property type="project" value="TreeGrafter"/>
</dbReference>
<feature type="domain" description="Oligopeptidase F N-terminal" evidence="9">
    <location>
        <begin position="142"/>
        <end position="210"/>
    </location>
</feature>
<proteinExistence type="inferred from homology"/>
<dbReference type="AlphaFoldDB" id="A0A3A6PBE4"/>
<evidence type="ECO:0000313" key="10">
    <source>
        <dbReference type="EMBL" id="RJX38542.1"/>
    </source>
</evidence>
<keyword evidence="4 6" id="KW-0862">Zinc</keyword>
<feature type="compositionally biased region" description="Polar residues" evidence="7">
    <location>
        <begin position="20"/>
        <end position="33"/>
    </location>
</feature>
<dbReference type="GO" id="GO:0004222">
    <property type="term" value="F:metalloendopeptidase activity"/>
    <property type="evidence" value="ECO:0007669"/>
    <property type="project" value="UniProtKB-UniRule"/>
</dbReference>
<evidence type="ECO:0000259" key="8">
    <source>
        <dbReference type="Pfam" id="PF01432"/>
    </source>
</evidence>
<dbReference type="NCBIfam" id="TIGR00181">
    <property type="entry name" value="pepF"/>
    <property type="match status" value="1"/>
</dbReference>
<comment type="cofactor">
    <cofactor evidence="6">
        <name>Zn(2+)</name>
        <dbReference type="ChEBI" id="CHEBI:29105"/>
    </cofactor>
    <text evidence="6">Binds 1 zinc ion.</text>
</comment>
<comment type="similarity">
    <text evidence="6">Belongs to the peptidase M3B family.</text>
</comment>
<dbReference type="Pfam" id="PF08439">
    <property type="entry name" value="Peptidase_M3_N"/>
    <property type="match status" value="1"/>
</dbReference>
<dbReference type="InterPro" id="IPR013647">
    <property type="entry name" value="OligopepF_N_dom"/>
</dbReference>
<evidence type="ECO:0000256" key="6">
    <source>
        <dbReference type="RuleBase" id="RU368091"/>
    </source>
</evidence>
<keyword evidence="5 6" id="KW-0482">Metalloprotease</keyword>
<dbReference type="Gene3D" id="1.10.287.830">
    <property type="entry name" value="putative peptidase helix hairpin domain like"/>
    <property type="match status" value="1"/>
</dbReference>
<feature type="region of interest" description="Disordered" evidence="7">
    <location>
        <begin position="1"/>
        <end position="33"/>
    </location>
</feature>
<evidence type="ECO:0000259" key="9">
    <source>
        <dbReference type="Pfam" id="PF08439"/>
    </source>
</evidence>
<dbReference type="CDD" id="cd09608">
    <property type="entry name" value="M3B_PepF"/>
    <property type="match status" value="1"/>
</dbReference>
<comment type="function">
    <text evidence="6">Has oligopeptidase activity and degrades a variety of small bioactive peptides.</text>
</comment>
<comment type="caution">
    <text evidence="10">The sequence shown here is derived from an EMBL/GenBank/DDBJ whole genome shotgun (WGS) entry which is preliminary data.</text>
</comment>
<dbReference type="PANTHER" id="PTHR11804">
    <property type="entry name" value="PROTEASE M3 THIMET OLIGOPEPTIDASE-RELATED"/>
    <property type="match status" value="1"/>
</dbReference>
<keyword evidence="2 6" id="KW-0479">Metal-binding</keyword>